<dbReference type="InterPro" id="IPR008521">
    <property type="entry name" value="Mg_trans_NIPA"/>
</dbReference>
<keyword evidence="4" id="KW-0472">Membrane</keyword>
<keyword evidence="5" id="KW-1003">Cell membrane</keyword>
<keyword evidence="8" id="KW-1185">Reference proteome</keyword>
<keyword evidence="5" id="KW-0406">Ion transport</keyword>
<proteinExistence type="inferred from homology"/>
<keyword evidence="2" id="KW-0812">Transmembrane</keyword>
<keyword evidence="3" id="KW-1133">Transmembrane helix</keyword>
<evidence type="ECO:0000256" key="5">
    <source>
        <dbReference type="RuleBase" id="RU363078"/>
    </source>
</evidence>
<comment type="subunit">
    <text evidence="5">Homodimer.</text>
</comment>
<comment type="similarity">
    <text evidence="5">Belongs to the NIPA (TC 2.A.7) family.</text>
</comment>
<comment type="subcellular location">
    <subcellularLocation>
        <location evidence="5">Cell membrane</location>
        <topology evidence="5">Multi-pass membrane protein</topology>
    </subcellularLocation>
    <subcellularLocation>
        <location evidence="5">Early endosome</location>
    </subcellularLocation>
    <subcellularLocation>
        <location evidence="1">Membrane</location>
        <topology evidence="1">Multi-pass membrane protein</topology>
    </subcellularLocation>
</comment>
<name>A0ABR2M3C3_9ASPA</name>
<keyword evidence="5" id="KW-0460">Magnesium</keyword>
<dbReference type="PANTHER" id="PTHR12570:SF25">
    <property type="entry name" value="MAGNESIUM TRANSPORTER-RELATED"/>
    <property type="match status" value="1"/>
</dbReference>
<feature type="chain" id="PRO_5045477067" description="Probable magnesium transporter" evidence="6">
    <location>
        <begin position="20"/>
        <end position="97"/>
    </location>
</feature>
<keyword evidence="5" id="KW-0813">Transport</keyword>
<reference evidence="7 8" key="1">
    <citation type="journal article" date="2022" name="Nat. Plants">
        <title>Genomes of leafy and leafless Platanthera orchids illuminate the evolution of mycoheterotrophy.</title>
        <authorList>
            <person name="Li M.H."/>
            <person name="Liu K.W."/>
            <person name="Li Z."/>
            <person name="Lu H.C."/>
            <person name="Ye Q.L."/>
            <person name="Zhang D."/>
            <person name="Wang J.Y."/>
            <person name="Li Y.F."/>
            <person name="Zhong Z.M."/>
            <person name="Liu X."/>
            <person name="Yu X."/>
            <person name="Liu D.K."/>
            <person name="Tu X.D."/>
            <person name="Liu B."/>
            <person name="Hao Y."/>
            <person name="Liao X.Y."/>
            <person name="Jiang Y.T."/>
            <person name="Sun W.H."/>
            <person name="Chen J."/>
            <person name="Chen Y.Q."/>
            <person name="Ai Y."/>
            <person name="Zhai J.W."/>
            <person name="Wu S.S."/>
            <person name="Zhou Z."/>
            <person name="Hsiao Y.Y."/>
            <person name="Wu W.L."/>
            <person name="Chen Y.Y."/>
            <person name="Lin Y.F."/>
            <person name="Hsu J.L."/>
            <person name="Li C.Y."/>
            <person name="Wang Z.W."/>
            <person name="Zhao X."/>
            <person name="Zhong W.Y."/>
            <person name="Ma X.K."/>
            <person name="Ma L."/>
            <person name="Huang J."/>
            <person name="Chen G.Z."/>
            <person name="Huang M.Z."/>
            <person name="Huang L."/>
            <person name="Peng D.H."/>
            <person name="Luo Y.B."/>
            <person name="Zou S.Q."/>
            <person name="Chen S.P."/>
            <person name="Lan S."/>
            <person name="Tsai W.C."/>
            <person name="Van de Peer Y."/>
            <person name="Liu Z.J."/>
        </authorList>
    </citation>
    <scope>NUCLEOTIDE SEQUENCE [LARGE SCALE GENOMIC DNA]</scope>
    <source>
        <strain evidence="7">Lor288</strain>
    </source>
</reference>
<protein>
    <recommendedName>
        <fullName evidence="5">Probable magnesium transporter</fullName>
    </recommendedName>
</protein>
<dbReference type="PANTHER" id="PTHR12570">
    <property type="match status" value="1"/>
</dbReference>
<evidence type="ECO:0000256" key="1">
    <source>
        <dbReference type="ARBA" id="ARBA00004141"/>
    </source>
</evidence>
<sequence length="97" mass="10799">MFTILTILASAIMFKDWSGQSASDISSEICGFITVLSGTAVLHSTKERDPSTNSDLYMPLPPRISWQVRGNSELSKHKNDDLLAADFVTLVRQDYFT</sequence>
<evidence type="ECO:0000313" key="8">
    <source>
        <dbReference type="Proteomes" id="UP001412067"/>
    </source>
</evidence>
<accession>A0ABR2M3C3</accession>
<gene>
    <name evidence="7" type="ORF">KSP40_PGU022056</name>
</gene>
<keyword evidence="5" id="KW-0967">Endosome</keyword>
<dbReference type="Pfam" id="PF05653">
    <property type="entry name" value="Mg_trans_NIPA"/>
    <property type="match status" value="1"/>
</dbReference>
<comment type="function">
    <text evidence="5">Acts as a Mg(2+) transporter. Can also transport other divalent cations such as Fe(2+), Sr(2+), Ba(2+), Mn(2+) and Co(2+) but to a much less extent than Mg(2+).</text>
</comment>
<organism evidence="7 8">
    <name type="scientific">Platanthera guangdongensis</name>
    <dbReference type="NCBI Taxonomy" id="2320717"/>
    <lineage>
        <taxon>Eukaryota</taxon>
        <taxon>Viridiplantae</taxon>
        <taxon>Streptophyta</taxon>
        <taxon>Embryophyta</taxon>
        <taxon>Tracheophyta</taxon>
        <taxon>Spermatophyta</taxon>
        <taxon>Magnoliopsida</taxon>
        <taxon>Liliopsida</taxon>
        <taxon>Asparagales</taxon>
        <taxon>Orchidaceae</taxon>
        <taxon>Orchidoideae</taxon>
        <taxon>Orchideae</taxon>
        <taxon>Orchidinae</taxon>
        <taxon>Platanthera</taxon>
    </lineage>
</organism>
<evidence type="ECO:0000256" key="6">
    <source>
        <dbReference type="SAM" id="SignalP"/>
    </source>
</evidence>
<dbReference type="Proteomes" id="UP001412067">
    <property type="component" value="Unassembled WGS sequence"/>
</dbReference>
<evidence type="ECO:0000313" key="7">
    <source>
        <dbReference type="EMBL" id="KAK8958559.1"/>
    </source>
</evidence>
<evidence type="ECO:0000256" key="3">
    <source>
        <dbReference type="ARBA" id="ARBA00022989"/>
    </source>
</evidence>
<dbReference type="EMBL" id="JBBWWR010000012">
    <property type="protein sequence ID" value="KAK8958559.1"/>
    <property type="molecule type" value="Genomic_DNA"/>
</dbReference>
<feature type="signal peptide" evidence="6">
    <location>
        <begin position="1"/>
        <end position="19"/>
    </location>
</feature>
<evidence type="ECO:0000256" key="2">
    <source>
        <dbReference type="ARBA" id="ARBA00022692"/>
    </source>
</evidence>
<comment type="caution">
    <text evidence="7">The sequence shown here is derived from an EMBL/GenBank/DDBJ whole genome shotgun (WGS) entry which is preliminary data.</text>
</comment>
<evidence type="ECO:0000256" key="4">
    <source>
        <dbReference type="ARBA" id="ARBA00023136"/>
    </source>
</evidence>
<keyword evidence="6" id="KW-0732">Signal</keyword>